<dbReference type="EMBL" id="JASMQC010000013">
    <property type="protein sequence ID" value="KAK1941118.1"/>
    <property type="molecule type" value="Genomic_DNA"/>
</dbReference>
<name>A0AAD9GM76_9STRA</name>
<comment type="caution">
    <text evidence="2">The sequence shown here is derived from an EMBL/GenBank/DDBJ whole genome shotgun (WGS) entry which is preliminary data.</text>
</comment>
<gene>
    <name evidence="1" type="ORF">P3T76_007824</name>
    <name evidence="2" type="ORF">P3T76_007846</name>
</gene>
<evidence type="ECO:0000313" key="3">
    <source>
        <dbReference type="Proteomes" id="UP001259832"/>
    </source>
</evidence>
<dbReference type="EMBL" id="JASMQC010000013">
    <property type="protein sequence ID" value="KAK1941140.1"/>
    <property type="molecule type" value="Genomic_DNA"/>
</dbReference>
<protein>
    <submittedName>
        <fullName evidence="2">Uncharacterized protein</fullName>
    </submittedName>
</protein>
<reference evidence="2" key="1">
    <citation type="submission" date="2023-08" db="EMBL/GenBank/DDBJ databases">
        <title>Reference Genome Resource for the Citrus Pathogen Phytophthora citrophthora.</title>
        <authorList>
            <person name="Moller H."/>
            <person name="Coetzee B."/>
            <person name="Rose L.J."/>
            <person name="Van Niekerk J.M."/>
        </authorList>
    </citation>
    <scope>NUCLEOTIDE SEQUENCE</scope>
    <source>
        <strain evidence="2">STE-U-9442</strain>
    </source>
</reference>
<proteinExistence type="predicted"/>
<keyword evidence="3" id="KW-1185">Reference proteome</keyword>
<evidence type="ECO:0000313" key="1">
    <source>
        <dbReference type="EMBL" id="KAK1941118.1"/>
    </source>
</evidence>
<sequence length="107" mass="12089">MYDFRADQLTLYVAKKNGNWLKKSELSVQRWKNAEAPPEITALMDDSSKVNPFFYIGNSAFSFPDVEDAEKDELHVLIDDAQSGSQLHCFDGILLAATDDCVCFVYD</sequence>
<dbReference type="AlphaFoldDB" id="A0AAD9GM76"/>
<evidence type="ECO:0000313" key="2">
    <source>
        <dbReference type="EMBL" id="KAK1941140.1"/>
    </source>
</evidence>
<dbReference type="Proteomes" id="UP001259832">
    <property type="component" value="Unassembled WGS sequence"/>
</dbReference>
<accession>A0AAD9GM76</accession>
<organism evidence="2 3">
    <name type="scientific">Phytophthora citrophthora</name>
    <dbReference type="NCBI Taxonomy" id="4793"/>
    <lineage>
        <taxon>Eukaryota</taxon>
        <taxon>Sar</taxon>
        <taxon>Stramenopiles</taxon>
        <taxon>Oomycota</taxon>
        <taxon>Peronosporomycetes</taxon>
        <taxon>Peronosporales</taxon>
        <taxon>Peronosporaceae</taxon>
        <taxon>Phytophthora</taxon>
    </lineage>
</organism>